<accession>A0AAF0Z4G1</accession>
<evidence type="ECO:0000256" key="3">
    <source>
        <dbReference type="ARBA" id="ARBA00022723"/>
    </source>
</evidence>
<sequence length="120" mass="11833">MENQAPTHPAADTPVVSGAPVTSGTLDPLAALRLMLDETPADAVPVVPLDAEACDAITDDTLVCSCNNVSAGEIRGVVCGGACSSLDDVQVLTRAGGGCGSCLPTVAGLVEVALARRGGC</sequence>
<dbReference type="PANTHER" id="PTHR43809">
    <property type="entry name" value="NITRITE REDUCTASE (NADH) LARGE SUBUNIT"/>
    <property type="match status" value="1"/>
</dbReference>
<dbReference type="Gene3D" id="1.10.10.1100">
    <property type="entry name" value="BFD-like [2Fe-2S]-binding domain"/>
    <property type="match status" value="1"/>
</dbReference>
<evidence type="ECO:0000313" key="9">
    <source>
        <dbReference type="EMBL" id="WPF81819.1"/>
    </source>
</evidence>
<evidence type="ECO:0000256" key="2">
    <source>
        <dbReference type="ARBA" id="ARBA00022617"/>
    </source>
</evidence>
<protein>
    <submittedName>
        <fullName evidence="9">(2Fe-2S)-binding protein</fullName>
    </submittedName>
</protein>
<dbReference type="RefSeq" id="WP_319156662.1">
    <property type="nucleotide sequence ID" value="NZ_CP138359.1"/>
</dbReference>
<dbReference type="Proteomes" id="UP001304340">
    <property type="component" value="Chromosome"/>
</dbReference>
<dbReference type="EMBL" id="CP138359">
    <property type="protein sequence ID" value="WPF81819.1"/>
    <property type="molecule type" value="Genomic_DNA"/>
</dbReference>
<keyword evidence="6" id="KW-0411">Iron-sulfur</keyword>
<dbReference type="GO" id="GO:0046872">
    <property type="term" value="F:metal ion binding"/>
    <property type="evidence" value="ECO:0007669"/>
    <property type="project" value="UniProtKB-KW"/>
</dbReference>
<evidence type="ECO:0000256" key="1">
    <source>
        <dbReference type="ARBA" id="ARBA00001966"/>
    </source>
</evidence>
<evidence type="ECO:0000256" key="5">
    <source>
        <dbReference type="ARBA" id="ARBA00023004"/>
    </source>
</evidence>
<evidence type="ECO:0000256" key="7">
    <source>
        <dbReference type="SAM" id="MobiDB-lite"/>
    </source>
</evidence>
<keyword evidence="4" id="KW-0560">Oxidoreductase</keyword>
<organism evidence="9 10">
    <name type="scientific">Sanguibacter biliveldensis</name>
    <dbReference type="NCBI Taxonomy" id="3030830"/>
    <lineage>
        <taxon>Bacteria</taxon>
        <taxon>Bacillati</taxon>
        <taxon>Actinomycetota</taxon>
        <taxon>Actinomycetes</taxon>
        <taxon>Micrococcales</taxon>
        <taxon>Sanguibacteraceae</taxon>
        <taxon>Sanguibacter</taxon>
    </lineage>
</organism>
<dbReference type="KEGG" id="sbil:SANBI_003137"/>
<comment type="cofactor">
    <cofactor evidence="1">
        <name>[4Fe-4S] cluster</name>
        <dbReference type="ChEBI" id="CHEBI:49883"/>
    </cofactor>
</comment>
<feature type="region of interest" description="Disordered" evidence="7">
    <location>
        <begin position="1"/>
        <end position="21"/>
    </location>
</feature>
<reference evidence="10" key="1">
    <citation type="submission" date="2023-11" db="EMBL/GenBank/DDBJ databases">
        <authorList>
            <person name="Helweg L.P."/>
            <person name="Kiel A."/>
            <person name="Hitz F."/>
            <person name="Ruckert-Reed C."/>
            <person name="Busche T."/>
            <person name="Kaltschmidt B."/>
            <person name="Kaltschmidt C."/>
        </authorList>
    </citation>
    <scope>NUCLEOTIDE SEQUENCE [LARGE SCALE GENOMIC DNA]</scope>
    <source>
        <strain evidence="10">4.1</strain>
    </source>
</reference>
<dbReference type="InterPro" id="IPR007419">
    <property type="entry name" value="BFD-like_2Fe2S-bd_dom"/>
</dbReference>
<name>A0AAF0Z4G1_9MICO</name>
<proteinExistence type="predicted"/>
<dbReference type="InterPro" id="IPR052034">
    <property type="entry name" value="NasD-like"/>
</dbReference>
<dbReference type="GO" id="GO:0051536">
    <property type="term" value="F:iron-sulfur cluster binding"/>
    <property type="evidence" value="ECO:0007669"/>
    <property type="project" value="UniProtKB-KW"/>
</dbReference>
<keyword evidence="2" id="KW-0349">Heme</keyword>
<gene>
    <name evidence="9" type="ORF">SANBI_003137</name>
</gene>
<keyword evidence="10" id="KW-1185">Reference proteome</keyword>
<dbReference type="GO" id="GO:0016491">
    <property type="term" value="F:oxidoreductase activity"/>
    <property type="evidence" value="ECO:0007669"/>
    <property type="project" value="UniProtKB-KW"/>
</dbReference>
<keyword evidence="5" id="KW-0408">Iron</keyword>
<dbReference type="AlphaFoldDB" id="A0AAF0Z4G1"/>
<evidence type="ECO:0000256" key="4">
    <source>
        <dbReference type="ARBA" id="ARBA00023002"/>
    </source>
</evidence>
<dbReference type="PANTHER" id="PTHR43809:SF1">
    <property type="entry name" value="NITRITE REDUCTASE (NADH) LARGE SUBUNIT"/>
    <property type="match status" value="1"/>
</dbReference>
<evidence type="ECO:0000259" key="8">
    <source>
        <dbReference type="Pfam" id="PF04324"/>
    </source>
</evidence>
<evidence type="ECO:0000313" key="10">
    <source>
        <dbReference type="Proteomes" id="UP001304340"/>
    </source>
</evidence>
<evidence type="ECO:0000256" key="6">
    <source>
        <dbReference type="ARBA" id="ARBA00023014"/>
    </source>
</evidence>
<dbReference type="Pfam" id="PF04324">
    <property type="entry name" value="Fer2_BFD"/>
    <property type="match status" value="1"/>
</dbReference>
<feature type="domain" description="BFD-like [2Fe-2S]-binding" evidence="8">
    <location>
        <begin position="62"/>
        <end position="110"/>
    </location>
</feature>
<dbReference type="InterPro" id="IPR041854">
    <property type="entry name" value="BFD-like_2Fe2S-bd_dom_sf"/>
</dbReference>
<keyword evidence="3" id="KW-0479">Metal-binding</keyword>